<reference evidence="2" key="1">
    <citation type="journal article" date="2021" name="Proc. Natl. Acad. Sci. U.S.A.">
        <title>A Catalog of Tens of Thousands of Viruses from Human Metagenomes Reveals Hidden Associations with Chronic Diseases.</title>
        <authorList>
            <person name="Tisza M.J."/>
            <person name="Buck C.B."/>
        </authorList>
    </citation>
    <scope>NUCLEOTIDE SEQUENCE</scope>
    <source>
        <strain evidence="2">Ct9A73</strain>
    </source>
</reference>
<dbReference type="InterPro" id="IPR027417">
    <property type="entry name" value="P-loop_NTPase"/>
</dbReference>
<name>A0A8S5UJX7_9CAUD</name>
<proteinExistence type="predicted"/>
<dbReference type="InterPro" id="IPR035412">
    <property type="entry name" value="Terminase_L_N"/>
</dbReference>
<dbReference type="Pfam" id="PF04466">
    <property type="entry name" value="Terminase_3"/>
    <property type="match status" value="1"/>
</dbReference>
<organism evidence="2">
    <name type="scientific">Podoviridae sp. ct9A73</name>
    <dbReference type="NCBI Taxonomy" id="2825225"/>
    <lineage>
        <taxon>Viruses</taxon>
        <taxon>Duplodnaviria</taxon>
        <taxon>Heunggongvirae</taxon>
        <taxon>Uroviricota</taxon>
        <taxon>Caudoviricetes</taxon>
    </lineage>
</organism>
<evidence type="ECO:0000259" key="1">
    <source>
        <dbReference type="Pfam" id="PF04466"/>
    </source>
</evidence>
<feature type="domain" description="Phage terminase large subunit N-terminal" evidence="1">
    <location>
        <begin position="134"/>
        <end position="271"/>
    </location>
</feature>
<sequence length="533" mass="60960">MSKSHWPVLNKATYDELREKGYWLPLPGPQQLAIALSRDKRFREILFGGSRGGGKTDVSIATIGDRFGDTRARQLVIRKDAGDLADFEERAVAALQPFGAKLRRNPMVLSAKGCGRVIGGHLHDAEAYTKYQGHEYCRINIEELTQIPDEGRYEKLISSARSKYKDLYPQVFATTNPGGAGMGWVKKRFVAPDPDRAEVLKMEYPWVDIYGKKQVTHWQIVIDKRTGIWRAYIPATIDSNPFLLENDPDYVKYLDSLQDSDPELYRAWRFGDWDIQFGAVFEEFRQSKHTYTKFSEWGVTKEEFDGNYRVMGMDWGYNDECVLLWAMFDKITEKENRAFIYRELHGNHKPKEYWCERIVEMYLKDPVDLIALPHDAYSHLGGSETIAKVLNDTFARLAPDEKRPRIVRADKLMKDRKQAAVQMIHSAFANKSDGKPGLIFSKYCSYLIDTLPTIIYAKESGGEELDPNNVDHALDSLMYTLMTANREYGVLINAAKRIEKLTKRSFTMQPGGRVEAKDIGIDIGTAVETDKLT</sequence>
<dbReference type="Gene3D" id="3.40.50.300">
    <property type="entry name" value="P-loop containing nucleotide triphosphate hydrolases"/>
    <property type="match status" value="1"/>
</dbReference>
<accession>A0A8S5UJX7</accession>
<dbReference type="Gene3D" id="3.30.420.280">
    <property type="match status" value="1"/>
</dbReference>
<evidence type="ECO:0000313" key="2">
    <source>
        <dbReference type="EMBL" id="DAF94706.1"/>
    </source>
</evidence>
<protein>
    <submittedName>
        <fullName evidence="2">Large subunit terminase</fullName>
    </submittedName>
</protein>
<dbReference type="EMBL" id="BK016096">
    <property type="protein sequence ID" value="DAF94706.1"/>
    <property type="molecule type" value="Genomic_DNA"/>
</dbReference>